<dbReference type="NCBIfam" id="TIGR01145">
    <property type="entry name" value="ATP_synt_delta"/>
    <property type="match status" value="1"/>
</dbReference>
<accession>A0AA35TCE6</accession>
<sequence length="216" mass="23729">MAATRQLCTLRRCASLVPSRGYAAAAAAPVKAPIRVFGVEGRYAHALFSAASQKNAIESVEKELTDFQRLADKKRELVDFIENPVLSKHQKLSALTDILKDRKASDLTINLFGALTENNRLSRAMGVIKAYCTIMSAYRGEVQCTVTSAKPLDAKTQKELETVLKGFLEPKQVLKLDTKMDSSIIGGMVVEVGDKYIDMSTATKVKKIMQSLKETV</sequence>
<comment type="subcellular location">
    <subcellularLocation>
        <location evidence="1">Membrane</location>
    </subcellularLocation>
</comment>
<evidence type="ECO:0000313" key="13">
    <source>
        <dbReference type="EMBL" id="CAI8045347.1"/>
    </source>
</evidence>
<dbReference type="AlphaFoldDB" id="A0AA35TCE6"/>
<dbReference type="PROSITE" id="PS00389">
    <property type="entry name" value="ATPASE_DELTA"/>
    <property type="match status" value="1"/>
</dbReference>
<dbReference type="InterPro" id="IPR026015">
    <property type="entry name" value="ATP_synth_OSCP/delta_N_sf"/>
</dbReference>
<keyword evidence="6" id="KW-0472">Membrane</keyword>
<keyword evidence="4" id="KW-0375">Hydrogen ion transport</keyword>
<dbReference type="InterPro" id="IPR020781">
    <property type="entry name" value="ATPase_OSCP/d_CS"/>
</dbReference>
<dbReference type="PANTHER" id="PTHR11910">
    <property type="entry name" value="ATP SYNTHASE DELTA CHAIN"/>
    <property type="match status" value="1"/>
</dbReference>
<dbReference type="EMBL" id="CASHTH010003464">
    <property type="protein sequence ID" value="CAI8045347.1"/>
    <property type="molecule type" value="Genomic_DNA"/>
</dbReference>
<dbReference type="Pfam" id="PF00213">
    <property type="entry name" value="OSCP"/>
    <property type="match status" value="1"/>
</dbReference>
<comment type="subunit">
    <text evidence="9">Component of the ATP synthase complex composed at least of ATP5F1A/subunit alpha, ATP5F1B/subunit beta, ATP5MC1/subunit c (homooctomer), MT-ATP6/subunit a, MT-ATP8/subunit 8, ATP5ME/subunit e, ATP5MF/subunit f, ATP5MG/subunit g, ATP5MK/subunit k, ATP5MJ/subunit j, ATP5F1C/subunit gamma, ATP5F1D/subunit delta, ATP5F1E/subunit epsilon, ATP5PF/subunit F6, ATP5PB/subunit b, ATP5PD/subunit d, ATP5PO/subunit OSCP. ATP synthase complex consists of a soluble F(1) head domain (subunits alpha(3) and beta(3)) - the catalytic core - and a membrane F(0) domain - the membrane proton channel (subunits c, a, 8, e, f, g, k and j). These two domains are linked by a central stalk (subunits gamma, delta, and epsilon) rotating inside the F1 region and a stationary peripheral stalk (subunits F6, b, d, and OSCP).</text>
</comment>
<evidence type="ECO:0000256" key="12">
    <source>
        <dbReference type="SAM" id="Coils"/>
    </source>
</evidence>
<evidence type="ECO:0000256" key="1">
    <source>
        <dbReference type="ARBA" id="ARBA00004370"/>
    </source>
</evidence>
<comment type="caution">
    <text evidence="13">The sequence shown here is derived from an EMBL/GenBank/DDBJ whole genome shotgun (WGS) entry which is preliminary data.</text>
</comment>
<evidence type="ECO:0000256" key="11">
    <source>
        <dbReference type="ARBA" id="ARBA00078525"/>
    </source>
</evidence>
<comment type="similarity">
    <text evidence="2">Belongs to the ATPase delta chain family.</text>
</comment>
<dbReference type="GO" id="GO:0016020">
    <property type="term" value="C:membrane"/>
    <property type="evidence" value="ECO:0007669"/>
    <property type="project" value="UniProtKB-SubCell"/>
</dbReference>
<organism evidence="13 14">
    <name type="scientific">Geodia barretti</name>
    <name type="common">Barrett's horny sponge</name>
    <dbReference type="NCBI Taxonomy" id="519541"/>
    <lineage>
        <taxon>Eukaryota</taxon>
        <taxon>Metazoa</taxon>
        <taxon>Porifera</taxon>
        <taxon>Demospongiae</taxon>
        <taxon>Heteroscleromorpha</taxon>
        <taxon>Tetractinellida</taxon>
        <taxon>Astrophorina</taxon>
        <taxon>Geodiidae</taxon>
        <taxon>Geodia</taxon>
    </lineage>
</organism>
<evidence type="ECO:0000256" key="10">
    <source>
        <dbReference type="ARBA" id="ARBA00073432"/>
    </source>
</evidence>
<dbReference type="Proteomes" id="UP001174909">
    <property type="component" value="Unassembled WGS sequence"/>
</dbReference>
<dbReference type="SUPFAM" id="SSF47928">
    <property type="entry name" value="N-terminal domain of the delta subunit of the F1F0-ATP synthase"/>
    <property type="match status" value="1"/>
</dbReference>
<evidence type="ECO:0000256" key="3">
    <source>
        <dbReference type="ARBA" id="ARBA00022448"/>
    </source>
</evidence>
<evidence type="ECO:0000256" key="9">
    <source>
        <dbReference type="ARBA" id="ARBA00064647"/>
    </source>
</evidence>
<evidence type="ECO:0000313" key="14">
    <source>
        <dbReference type="Proteomes" id="UP001174909"/>
    </source>
</evidence>
<keyword evidence="3" id="KW-0813">Transport</keyword>
<proteinExistence type="inferred from homology"/>
<evidence type="ECO:0000256" key="7">
    <source>
        <dbReference type="ARBA" id="ARBA00023310"/>
    </source>
</evidence>
<evidence type="ECO:0000256" key="4">
    <source>
        <dbReference type="ARBA" id="ARBA00022781"/>
    </source>
</evidence>
<keyword evidence="12" id="KW-0175">Coiled coil</keyword>
<protein>
    <recommendedName>
        <fullName evidence="10">ATP synthase peripheral stalk subunit OSCP, mitochondrial</fullName>
    </recommendedName>
    <alternativeName>
        <fullName evidence="11">ATP synthase subunit O</fullName>
    </alternativeName>
    <alternativeName>
        <fullName evidence="8">Oligomycin sensitivity conferral protein</fullName>
    </alternativeName>
</protein>
<keyword evidence="7" id="KW-0066">ATP synthesis</keyword>
<dbReference type="PRINTS" id="PR00125">
    <property type="entry name" value="ATPASEDELTA"/>
</dbReference>
<gene>
    <name evidence="13" type="ORF">GBAR_LOCUS25087</name>
</gene>
<dbReference type="InterPro" id="IPR000711">
    <property type="entry name" value="ATPase_OSCP/dsu"/>
</dbReference>
<name>A0AA35TCE6_GEOBA</name>
<keyword evidence="14" id="KW-1185">Reference proteome</keyword>
<dbReference type="Gene3D" id="1.10.520.20">
    <property type="entry name" value="N-terminal domain of the delta subunit of the F1F0-ATP synthase"/>
    <property type="match status" value="1"/>
</dbReference>
<evidence type="ECO:0000256" key="6">
    <source>
        <dbReference type="ARBA" id="ARBA00023136"/>
    </source>
</evidence>
<evidence type="ECO:0000256" key="5">
    <source>
        <dbReference type="ARBA" id="ARBA00023065"/>
    </source>
</evidence>
<dbReference type="GO" id="GO:0046933">
    <property type="term" value="F:proton-transporting ATP synthase activity, rotational mechanism"/>
    <property type="evidence" value="ECO:0007669"/>
    <property type="project" value="InterPro"/>
</dbReference>
<keyword evidence="5" id="KW-0406">Ion transport</keyword>
<dbReference type="HAMAP" id="MF_01416">
    <property type="entry name" value="ATP_synth_delta_bact"/>
    <property type="match status" value="1"/>
</dbReference>
<reference evidence="13" key="1">
    <citation type="submission" date="2023-03" db="EMBL/GenBank/DDBJ databases">
        <authorList>
            <person name="Steffen K."/>
            <person name="Cardenas P."/>
        </authorList>
    </citation>
    <scope>NUCLEOTIDE SEQUENCE</scope>
</reference>
<evidence type="ECO:0000256" key="2">
    <source>
        <dbReference type="ARBA" id="ARBA00007046"/>
    </source>
</evidence>
<feature type="coiled-coil region" evidence="12">
    <location>
        <begin position="50"/>
        <end position="77"/>
    </location>
</feature>
<evidence type="ECO:0000256" key="8">
    <source>
        <dbReference type="ARBA" id="ARBA00033369"/>
    </source>
</evidence>